<name>A0AAN4TJW5_PSESF</name>
<organism evidence="1 2">
    <name type="scientific">Pseudomonas syringae pv. actinidiae</name>
    <dbReference type="NCBI Taxonomy" id="103796"/>
    <lineage>
        <taxon>Bacteria</taxon>
        <taxon>Pseudomonadati</taxon>
        <taxon>Pseudomonadota</taxon>
        <taxon>Gammaproteobacteria</taxon>
        <taxon>Pseudomonadales</taxon>
        <taxon>Pseudomonadaceae</taxon>
        <taxon>Pseudomonas</taxon>
        <taxon>Pseudomonas syringae</taxon>
    </lineage>
</organism>
<evidence type="ECO:0000313" key="1">
    <source>
        <dbReference type="EMBL" id="GBH15796.1"/>
    </source>
</evidence>
<sequence length="125" mass="13419">MPYALIVGPCLGAGVGIELHLSGALNKHRAIGCFHRPLPLKRDDPLRAGGVMPTADVTRRQHRIGDTFDFIGRHTDPLRLGGWCVTFKLQSLNATVVHMSGALLIGPDRCVLDRGLKLAVTGGAF</sequence>
<dbReference type="Proteomes" id="UP000248291">
    <property type="component" value="Unassembled WGS sequence"/>
</dbReference>
<proteinExistence type="predicted"/>
<protein>
    <submittedName>
        <fullName evidence="1">Asparagine N-glycosylation enzyme</fullName>
    </submittedName>
</protein>
<accession>A0AAN4TJW5</accession>
<dbReference type="EMBL" id="BGKA01000065">
    <property type="protein sequence ID" value="GBH15796.1"/>
    <property type="molecule type" value="Genomic_DNA"/>
</dbReference>
<comment type="caution">
    <text evidence="1">The sequence shown here is derived from an EMBL/GenBank/DDBJ whole genome shotgun (WGS) entry which is preliminary data.</text>
</comment>
<dbReference type="AlphaFoldDB" id="A0AAN4TJW5"/>
<reference evidence="1 2" key="1">
    <citation type="submission" date="2018-04" db="EMBL/GenBank/DDBJ databases">
        <title>Draft genome sequence of Pseudomonas syringae pv. actinidiae biovar 3 strains isolated from kiwifruit in Kagawa prefecture.</title>
        <authorList>
            <person name="Tabuchi M."/>
            <person name="Saito M."/>
            <person name="Fujiwara S."/>
            <person name="Sasa N."/>
            <person name="Akimitsu K."/>
            <person name="Gomi K."/>
            <person name="Konishi-Sugita S."/>
            <person name="Hamano K."/>
            <person name="Kataoka I."/>
        </authorList>
    </citation>
    <scope>NUCLEOTIDE SEQUENCE [LARGE SCALE GENOMIC DNA]</scope>
    <source>
        <strain evidence="1 2">MAFF212211</strain>
    </source>
</reference>
<evidence type="ECO:0000313" key="2">
    <source>
        <dbReference type="Proteomes" id="UP000248291"/>
    </source>
</evidence>
<gene>
    <name evidence="1" type="ORF">KPSA3_01728</name>
</gene>